<feature type="domain" description="Metallo-beta-lactamase" evidence="7">
    <location>
        <begin position="564"/>
        <end position="743"/>
    </location>
</feature>
<evidence type="ECO:0000256" key="3">
    <source>
        <dbReference type="ARBA" id="ARBA00022692"/>
    </source>
</evidence>
<keyword evidence="2" id="KW-1003">Cell membrane</keyword>
<comment type="subcellular location">
    <subcellularLocation>
        <location evidence="1">Cell membrane</location>
        <topology evidence="1">Multi-pass membrane protein</topology>
    </subcellularLocation>
</comment>
<dbReference type="Proteomes" id="UP000004105">
    <property type="component" value="Unassembled WGS sequence"/>
</dbReference>
<dbReference type="InterPro" id="IPR052159">
    <property type="entry name" value="Competence_DNA_uptake"/>
</dbReference>
<gene>
    <name evidence="8" type="primary">comA</name>
    <name evidence="8" type="ORF">HMPREF9123_1723</name>
</gene>
<proteinExistence type="predicted"/>
<comment type="caution">
    <text evidence="8">The sequence shown here is derived from an EMBL/GenBank/DDBJ whole genome shotgun (WGS) entry which is preliminary data.</text>
</comment>
<protein>
    <submittedName>
        <fullName evidence="8">Competence factor transporting permease/ATP-binding protein ComA</fullName>
    </submittedName>
</protein>
<reference evidence="8 9" key="1">
    <citation type="submission" date="2011-02" db="EMBL/GenBank/DDBJ databases">
        <authorList>
            <person name="Muzny D."/>
            <person name="Qin X."/>
            <person name="Deng J."/>
            <person name="Jiang H."/>
            <person name="Liu Y."/>
            <person name="Qu J."/>
            <person name="Song X.-Z."/>
            <person name="Zhang L."/>
            <person name="Thornton R."/>
            <person name="Coyle M."/>
            <person name="Francisco L."/>
            <person name="Jackson L."/>
            <person name="Javaid M."/>
            <person name="Korchina V."/>
            <person name="Kovar C."/>
            <person name="Mata R."/>
            <person name="Mathew T."/>
            <person name="Ngo R."/>
            <person name="Nguyen L."/>
            <person name="Nguyen N."/>
            <person name="Okwuonu G."/>
            <person name="Ongeri F."/>
            <person name="Pham C."/>
            <person name="Simmons D."/>
            <person name="Wilczek-Boney K."/>
            <person name="Hale W."/>
            <person name="Jakkamsetti A."/>
            <person name="Pham P."/>
            <person name="Ruth R."/>
            <person name="San Lucas F."/>
            <person name="Warren J."/>
            <person name="Zhang J."/>
            <person name="Zhao Z."/>
            <person name="Zhou C."/>
            <person name="Zhu D."/>
            <person name="Lee S."/>
            <person name="Bess C."/>
            <person name="Blankenburg K."/>
            <person name="Forbes L."/>
            <person name="Fu Q."/>
            <person name="Gubbala S."/>
            <person name="Hirani K."/>
            <person name="Jayaseelan J.C."/>
            <person name="Lara F."/>
            <person name="Munidasa M."/>
            <person name="Palculict T."/>
            <person name="Patil S."/>
            <person name="Pu L.-L."/>
            <person name="Saada N."/>
            <person name="Tang L."/>
            <person name="Weissenberger G."/>
            <person name="Zhu Y."/>
            <person name="Hemphill L."/>
            <person name="Shang Y."/>
            <person name="Youmans B."/>
            <person name="Ayvaz T."/>
            <person name="Ross M."/>
            <person name="Santibanez J."/>
            <person name="Aqrawi P."/>
            <person name="Gross S."/>
            <person name="Joshi V."/>
            <person name="Fowler G."/>
            <person name="Nazareth L."/>
            <person name="Reid J."/>
            <person name="Worley K."/>
            <person name="Petrosino J."/>
            <person name="Highlander S."/>
            <person name="Gibbs R."/>
        </authorList>
    </citation>
    <scope>NUCLEOTIDE SEQUENCE [LARGE SCALE GENOMIC DNA]</scope>
    <source>
        <strain evidence="8 9">ATCC BAA-1200</strain>
    </source>
</reference>
<evidence type="ECO:0000259" key="7">
    <source>
        <dbReference type="SMART" id="SM00849"/>
    </source>
</evidence>
<feature type="transmembrane region" description="Helical" evidence="6">
    <location>
        <begin position="503"/>
        <end position="524"/>
    </location>
</feature>
<evidence type="ECO:0000256" key="6">
    <source>
        <dbReference type="SAM" id="Phobius"/>
    </source>
</evidence>
<sequence length="802" mass="85359">MGQDHPAWLFRRPLYLFYAPHGLPAACAVLSCRRLRFQKCHPRAGGDGLFPPAAMPFYLLSALAAGIVLSFALPSVPPLPVWAAAFCCAAAVFWRRRRAGLWAAVFVAGALWGVWRTEAALDARWPSEKQGQSVALTVHVAGLAQDDGRRVRVLADALADDGRRYRVQLADFGRREWPAGSTWRLNVRLRAPVGEANLRGFDREAWALANGIDALGTAGAARQAAQWPGGLSDAFSDGLLRLRERISASWQRMPPEAAEGAALMRALAVGEQDALDNQWWQAFRPLGLNHLVSVSGLHVTMVAVLFGWLAHGLLRLLPAPPHRPRAWVLGAGAAAALFYTALAGFAVPTVRSLLMIAAVSAAWLAGGTALAWRGWWFALAAVLFADPAAALSAGSWLSFGLVAALLWTDAWRVGGGTWYGTALRAQWAATLATVPAAGRLFSALPAASPLANAPAIPWFSWILVPLALAGSLLPFYPLQYAASWLGGQTLHALAWAARYAPEWGVAAAPLPLLLLACAACSVLMLPRGAGLRPWAALVLAGFVFYRPAPPEKGRLKTVVIDVGQGLSVSFQTASHSLIFDTGTAGAAQMQTLPALRGAGVRRPDILALSHHDADHDGGAPLIAAALAPRAVLAGQPQYYPQAQSCRSEAAWEWDGVRFEWLDTGGGGAGDNGLSCVLRVVAGGTAVLVTGDLDARGEAELIRRYGAKLRAQVLVLGHHGSKSASSGAFLNTVAPQYAVASAGFGNPYGHPAREVQTRLSAHGITLLRTDRQGAWQFDTVGDTVSARPAAPKRFYWQQKPFDD</sequence>
<evidence type="ECO:0000313" key="9">
    <source>
        <dbReference type="Proteomes" id="UP000004105"/>
    </source>
</evidence>
<feature type="transmembrane region" description="Helical" evidence="6">
    <location>
        <begin position="326"/>
        <end position="347"/>
    </location>
</feature>
<feature type="transmembrane region" description="Helical" evidence="6">
    <location>
        <begin position="99"/>
        <end position="115"/>
    </location>
</feature>
<dbReference type="Pfam" id="PF13567">
    <property type="entry name" value="DUF4131"/>
    <property type="match status" value="1"/>
</dbReference>
<keyword evidence="4 6" id="KW-1133">Transmembrane helix</keyword>
<dbReference type="SMART" id="SM00849">
    <property type="entry name" value="Lactamase_B"/>
    <property type="match status" value="1"/>
</dbReference>
<evidence type="ECO:0000256" key="5">
    <source>
        <dbReference type="ARBA" id="ARBA00023136"/>
    </source>
</evidence>
<feature type="transmembrane region" description="Helical" evidence="6">
    <location>
        <begin position="353"/>
        <end position="372"/>
    </location>
</feature>
<dbReference type="AlphaFoldDB" id="F2BDB7"/>
<dbReference type="HOGENOM" id="CLU_010363_3_0_4"/>
<dbReference type="NCBIfam" id="TIGR00361">
    <property type="entry name" value="ComEC_Rec2"/>
    <property type="match status" value="1"/>
</dbReference>
<dbReference type="InterPro" id="IPR001279">
    <property type="entry name" value="Metallo-B-lactamas"/>
</dbReference>
<dbReference type="PANTHER" id="PTHR30619">
    <property type="entry name" value="DNA INTERNALIZATION/COMPETENCE PROTEIN COMEC/REC2"/>
    <property type="match status" value="1"/>
</dbReference>
<dbReference type="Pfam" id="PF00753">
    <property type="entry name" value="Lactamase_B"/>
    <property type="match status" value="1"/>
</dbReference>
<feature type="transmembrane region" description="Helical" evidence="6">
    <location>
        <begin position="291"/>
        <end position="314"/>
    </location>
</feature>
<dbReference type="InterPro" id="IPR004797">
    <property type="entry name" value="Competence_ComEC/Rec2"/>
</dbReference>
<name>F2BDB7_9NEIS</name>
<evidence type="ECO:0000256" key="2">
    <source>
        <dbReference type="ARBA" id="ARBA00022475"/>
    </source>
</evidence>
<dbReference type="STRING" id="267212.GCA_001063965_01037"/>
<evidence type="ECO:0000256" key="4">
    <source>
        <dbReference type="ARBA" id="ARBA00022989"/>
    </source>
</evidence>
<evidence type="ECO:0000256" key="1">
    <source>
        <dbReference type="ARBA" id="ARBA00004651"/>
    </source>
</evidence>
<organism evidence="8 9">
    <name type="scientific">Neisseria bacilliformis ATCC BAA-1200</name>
    <dbReference type="NCBI Taxonomy" id="888742"/>
    <lineage>
        <taxon>Bacteria</taxon>
        <taxon>Pseudomonadati</taxon>
        <taxon>Pseudomonadota</taxon>
        <taxon>Betaproteobacteria</taxon>
        <taxon>Neisseriales</taxon>
        <taxon>Neisseriaceae</taxon>
        <taxon>Neisseria</taxon>
    </lineage>
</organism>
<dbReference type="PANTHER" id="PTHR30619:SF1">
    <property type="entry name" value="RECOMBINATION PROTEIN 2"/>
    <property type="match status" value="1"/>
</dbReference>
<keyword evidence="3 6" id="KW-0812">Transmembrane</keyword>
<feature type="transmembrane region" description="Helical" evidence="6">
    <location>
        <begin position="15"/>
        <end position="32"/>
    </location>
</feature>
<dbReference type="SUPFAM" id="SSF56281">
    <property type="entry name" value="Metallo-hydrolase/oxidoreductase"/>
    <property type="match status" value="1"/>
</dbReference>
<dbReference type="Pfam" id="PF03772">
    <property type="entry name" value="Competence"/>
    <property type="match status" value="1"/>
</dbReference>
<keyword evidence="8" id="KW-0547">Nucleotide-binding</keyword>
<feature type="transmembrane region" description="Helical" evidence="6">
    <location>
        <begin position="458"/>
        <end position="476"/>
    </location>
</feature>
<accession>F2BDB7</accession>
<feature type="transmembrane region" description="Helical" evidence="6">
    <location>
        <begin position="79"/>
        <end position="94"/>
    </location>
</feature>
<dbReference type="GO" id="GO:0030420">
    <property type="term" value="P:establishment of competence for transformation"/>
    <property type="evidence" value="ECO:0007669"/>
    <property type="project" value="InterPro"/>
</dbReference>
<feature type="transmembrane region" description="Helical" evidence="6">
    <location>
        <begin position="379"/>
        <end position="407"/>
    </location>
</feature>
<keyword evidence="5 6" id="KW-0472">Membrane</keyword>
<dbReference type="InterPro" id="IPR035681">
    <property type="entry name" value="ComA-like_MBL"/>
</dbReference>
<dbReference type="EMBL" id="AFAY01000035">
    <property type="protein sequence ID" value="EGF10513.1"/>
    <property type="molecule type" value="Genomic_DNA"/>
</dbReference>
<keyword evidence="8" id="KW-0067">ATP-binding</keyword>
<feature type="transmembrane region" description="Helical" evidence="6">
    <location>
        <begin position="53"/>
        <end position="73"/>
    </location>
</feature>
<dbReference type="CDD" id="cd07731">
    <property type="entry name" value="ComA-like_MBL-fold"/>
    <property type="match status" value="1"/>
</dbReference>
<dbReference type="NCBIfam" id="TIGR00360">
    <property type="entry name" value="ComEC_N-term"/>
    <property type="match status" value="1"/>
</dbReference>
<dbReference type="Gene3D" id="3.60.15.10">
    <property type="entry name" value="Ribonuclease Z/Hydroxyacylglutathione hydrolase-like"/>
    <property type="match status" value="1"/>
</dbReference>
<dbReference type="InterPro" id="IPR036866">
    <property type="entry name" value="RibonucZ/Hydroxyglut_hydro"/>
</dbReference>
<keyword evidence="9" id="KW-1185">Reference proteome</keyword>
<dbReference type="GO" id="GO:0005886">
    <property type="term" value="C:plasma membrane"/>
    <property type="evidence" value="ECO:0007669"/>
    <property type="project" value="UniProtKB-SubCell"/>
</dbReference>
<dbReference type="GO" id="GO:0005524">
    <property type="term" value="F:ATP binding"/>
    <property type="evidence" value="ECO:0007669"/>
    <property type="project" value="UniProtKB-KW"/>
</dbReference>
<evidence type="ECO:0000313" key="8">
    <source>
        <dbReference type="EMBL" id="EGF10513.1"/>
    </source>
</evidence>
<dbReference type="InterPro" id="IPR025405">
    <property type="entry name" value="DUF4131"/>
</dbReference>
<dbReference type="InterPro" id="IPR004477">
    <property type="entry name" value="ComEC_N"/>
</dbReference>